<dbReference type="InterPro" id="IPR000669">
    <property type="entry name" value="Mannitol_DH"/>
</dbReference>
<accession>A0A6M0P603</accession>
<comment type="caution">
    <text evidence="6">The sequence shown here is derived from an EMBL/GenBank/DDBJ whole genome shotgun (WGS) entry which is preliminary data.</text>
</comment>
<evidence type="ECO:0000259" key="5">
    <source>
        <dbReference type="Pfam" id="PF08125"/>
    </source>
</evidence>
<evidence type="ECO:0000256" key="1">
    <source>
        <dbReference type="ARBA" id="ARBA00023002"/>
    </source>
</evidence>
<dbReference type="GO" id="GO:0019592">
    <property type="term" value="P:mannitol catabolic process"/>
    <property type="evidence" value="ECO:0007669"/>
    <property type="project" value="TreeGrafter"/>
</dbReference>
<dbReference type="GO" id="GO:0009026">
    <property type="term" value="F:tagaturonate reductase activity"/>
    <property type="evidence" value="ECO:0007669"/>
    <property type="project" value="TreeGrafter"/>
</dbReference>
<organism evidence="6 7">
    <name type="scientific">Heyndrickxia ginsengihumi</name>
    <dbReference type="NCBI Taxonomy" id="363870"/>
    <lineage>
        <taxon>Bacteria</taxon>
        <taxon>Bacillati</taxon>
        <taxon>Bacillota</taxon>
        <taxon>Bacilli</taxon>
        <taxon>Bacillales</taxon>
        <taxon>Bacillaceae</taxon>
        <taxon>Heyndrickxia</taxon>
    </lineage>
</organism>
<name>A0A6M0P603_9BACI</name>
<keyword evidence="7" id="KW-1185">Reference proteome</keyword>
<dbReference type="SUPFAM" id="SSF51735">
    <property type="entry name" value="NAD(P)-binding Rossmann-fold domains"/>
    <property type="match status" value="1"/>
</dbReference>
<reference evidence="6 7" key="2">
    <citation type="submission" date="2020-03" db="EMBL/GenBank/DDBJ databases">
        <title>Bacillus aquiflavi sp. nov., isolated from yellow water of strong flavor Chinese baijiu in Yibin region of China.</title>
        <authorList>
            <person name="Xie J."/>
        </authorList>
    </citation>
    <scope>NUCLEOTIDE SEQUENCE [LARGE SCALE GENOMIC DNA]</scope>
    <source>
        <strain evidence="6 7">Gsoil 114</strain>
    </source>
</reference>
<evidence type="ECO:0000259" key="4">
    <source>
        <dbReference type="Pfam" id="PF01232"/>
    </source>
</evidence>
<reference evidence="6 7" key="1">
    <citation type="submission" date="2020-02" db="EMBL/GenBank/DDBJ databases">
        <authorList>
            <person name="Feng H."/>
        </authorList>
    </citation>
    <scope>NUCLEOTIDE SEQUENCE [LARGE SCALE GENOMIC DNA]</scope>
    <source>
        <strain evidence="6 7">Gsoil 114</strain>
    </source>
</reference>
<feature type="domain" description="Mannitol dehydrogenase N-terminal" evidence="4">
    <location>
        <begin position="18"/>
        <end position="258"/>
    </location>
</feature>
<feature type="domain" description="Mannitol dehydrogenase C-terminal" evidence="5">
    <location>
        <begin position="273"/>
        <end position="467"/>
    </location>
</feature>
<dbReference type="AlphaFoldDB" id="A0A6M0P603"/>
<comment type="catalytic activity">
    <reaction evidence="3">
        <text>D-mannitol 1-phosphate + NAD(+) = beta-D-fructose 6-phosphate + NADH + H(+)</text>
        <dbReference type="Rhea" id="RHEA:19661"/>
        <dbReference type="ChEBI" id="CHEBI:15378"/>
        <dbReference type="ChEBI" id="CHEBI:57540"/>
        <dbReference type="ChEBI" id="CHEBI:57634"/>
        <dbReference type="ChEBI" id="CHEBI:57945"/>
        <dbReference type="ChEBI" id="CHEBI:61381"/>
        <dbReference type="EC" id="1.1.1.17"/>
    </reaction>
</comment>
<evidence type="ECO:0000256" key="3">
    <source>
        <dbReference type="ARBA" id="ARBA00048615"/>
    </source>
</evidence>
<sequence>MEKLNFSMISNKQSFPEKVLQFGEGNFLRAFVDWQIDVMNEAREFNGSVVVVQPRGYEKIEKLKKQDYLYTLYLQGVKDNRIVKEHRIIQSISRGINLYSEYDLFVELAHQEELRFVFSNTTEAGIIFEETDQLADCPQKSFPGKLTAFLYERFKEFKGDLHKGLIIIPCELIEKNGETLKEIVLQYADLWGLNHAFKDWVHRGNTFCSSLVDRIVTGYPYDNIQEMKEELGYEDEFIVAGEPYHLWVIEGPDWVEQEFPANKVGLNTLFVNDLTPYRTMKVRILNGLHTAMTPVAFLSGMNTVADAVNDPLIGLYLKELLYREIIPSLNMPRKKLLSFAESVFERFKNPFNDHYLQSIALNSIAKFKARNLPTLLAYYEQNNELPMKLVFSFAALIAFYKGMREGGIFQLEDAPDVLQQFSNLWRTFTSSLVDCKQLTANVLSFEAWWGQDLNKIPGFTNAIAEQLYLIEKMGMGGALSSVMAEAEIGQKGADHT</sequence>
<dbReference type="Proteomes" id="UP000476934">
    <property type="component" value="Unassembled WGS sequence"/>
</dbReference>
<dbReference type="GO" id="GO:0005829">
    <property type="term" value="C:cytosol"/>
    <property type="evidence" value="ECO:0007669"/>
    <property type="project" value="TreeGrafter"/>
</dbReference>
<dbReference type="EMBL" id="JAAIWK010000005">
    <property type="protein sequence ID" value="NEY19419.1"/>
    <property type="molecule type" value="Genomic_DNA"/>
</dbReference>
<protein>
    <submittedName>
        <fullName evidence="6">Tagaturonate reductase</fullName>
    </submittedName>
</protein>
<dbReference type="Pfam" id="PF01232">
    <property type="entry name" value="Mannitol_dh"/>
    <property type="match status" value="1"/>
</dbReference>
<dbReference type="GO" id="GO:0008926">
    <property type="term" value="F:mannitol-1-phosphate 5-dehydrogenase activity"/>
    <property type="evidence" value="ECO:0007669"/>
    <property type="project" value="UniProtKB-EC"/>
</dbReference>
<dbReference type="InterPro" id="IPR013118">
    <property type="entry name" value="Mannitol_DH_C"/>
</dbReference>
<dbReference type="PANTHER" id="PTHR30524:SF0">
    <property type="entry name" value="ALTRONATE OXIDOREDUCTASE-RELATED"/>
    <property type="match status" value="1"/>
</dbReference>
<gene>
    <name evidence="6" type="ORF">G4D61_05480</name>
</gene>
<dbReference type="RefSeq" id="WP_163173437.1">
    <property type="nucleotide sequence ID" value="NZ_JAAIWK010000005.1"/>
</dbReference>
<evidence type="ECO:0000313" key="7">
    <source>
        <dbReference type="Proteomes" id="UP000476934"/>
    </source>
</evidence>
<evidence type="ECO:0000256" key="2">
    <source>
        <dbReference type="ARBA" id="ARBA00023027"/>
    </source>
</evidence>
<evidence type="ECO:0000313" key="6">
    <source>
        <dbReference type="EMBL" id="NEY19419.1"/>
    </source>
</evidence>
<dbReference type="SUPFAM" id="SSF48179">
    <property type="entry name" value="6-phosphogluconate dehydrogenase C-terminal domain-like"/>
    <property type="match status" value="1"/>
</dbReference>
<dbReference type="Gene3D" id="3.40.50.720">
    <property type="entry name" value="NAD(P)-binding Rossmann-like Domain"/>
    <property type="match status" value="1"/>
</dbReference>
<dbReference type="Gene3D" id="1.10.1040.10">
    <property type="entry name" value="N-(1-d-carboxylethyl)-l-norvaline Dehydrogenase, domain 2"/>
    <property type="match status" value="1"/>
</dbReference>
<dbReference type="GO" id="GO:0019698">
    <property type="term" value="P:D-galacturonate catabolic process"/>
    <property type="evidence" value="ECO:0007669"/>
    <property type="project" value="TreeGrafter"/>
</dbReference>
<dbReference type="Pfam" id="PF08125">
    <property type="entry name" value="Mannitol_dh_C"/>
    <property type="match status" value="1"/>
</dbReference>
<proteinExistence type="predicted"/>
<keyword evidence="1" id="KW-0560">Oxidoreductase</keyword>
<dbReference type="InterPro" id="IPR008927">
    <property type="entry name" value="6-PGluconate_DH-like_C_sf"/>
</dbReference>
<dbReference type="InterPro" id="IPR036291">
    <property type="entry name" value="NAD(P)-bd_dom_sf"/>
</dbReference>
<dbReference type="InterPro" id="IPR013131">
    <property type="entry name" value="Mannitol_DH_N"/>
</dbReference>
<dbReference type="PANTHER" id="PTHR30524">
    <property type="entry name" value="MANNITOL-1-PHOSPHATE 5-DEHYDROGENASE"/>
    <property type="match status" value="1"/>
</dbReference>
<keyword evidence="2" id="KW-0520">NAD</keyword>
<dbReference type="PRINTS" id="PR00084">
    <property type="entry name" value="MTLDHDRGNASE"/>
</dbReference>
<dbReference type="NCBIfam" id="NF002969">
    <property type="entry name" value="PRK03643.1"/>
    <property type="match status" value="1"/>
</dbReference>
<dbReference type="InterPro" id="IPR013328">
    <property type="entry name" value="6PGD_dom2"/>
</dbReference>